<sequence>MGPAHWHTPDDRIAERPGDRTHHYASAVGDRRPATACKKRGGDDGSTIEVRLYLARRAWHFTVTRKRATPVDFRGIVQTDVGRDQIAPPPVL</sequence>
<keyword evidence="3" id="KW-1185">Reference proteome</keyword>
<protein>
    <submittedName>
        <fullName evidence="2">Uncharacterized protein</fullName>
    </submittedName>
</protein>
<name>A0A318HE87_9MYCO</name>
<dbReference type="AlphaFoldDB" id="A0A318HE87"/>
<reference evidence="2 3" key="2">
    <citation type="submission" date="2018-06" db="EMBL/GenBank/DDBJ databases">
        <title>Sequencing of bacterial isolates from soil warming experiment in Harvard Forest, Massachusetts, USA.</title>
        <authorList>
            <person name="Deangelis K.PhD."/>
        </authorList>
    </citation>
    <scope>NUCLEOTIDE SEQUENCE [LARGE SCALE GENOMIC DNA]</scope>
    <source>
        <strain evidence="2 3">GAS496</strain>
    </source>
</reference>
<dbReference type="Proteomes" id="UP000247781">
    <property type="component" value="Unassembled WGS sequence"/>
</dbReference>
<comment type="caution">
    <text evidence="2">The sequence shown here is derived from an EMBL/GenBank/DDBJ whole genome shotgun (WGS) entry which is preliminary data.</text>
</comment>
<dbReference type="RefSeq" id="WP_110319969.1">
    <property type="nucleotide sequence ID" value="NZ_QJJU01000039.1"/>
</dbReference>
<accession>A0A318HE87</accession>
<feature type="region of interest" description="Disordered" evidence="1">
    <location>
        <begin position="1"/>
        <end position="44"/>
    </location>
</feature>
<evidence type="ECO:0000313" key="2">
    <source>
        <dbReference type="EMBL" id="PXW99868.1"/>
    </source>
</evidence>
<organism evidence="2 3">
    <name type="scientific">Mycolicibacterium moriokaense</name>
    <dbReference type="NCBI Taxonomy" id="39691"/>
    <lineage>
        <taxon>Bacteria</taxon>
        <taxon>Bacillati</taxon>
        <taxon>Actinomycetota</taxon>
        <taxon>Actinomycetes</taxon>
        <taxon>Mycobacteriales</taxon>
        <taxon>Mycobacteriaceae</taxon>
        <taxon>Mycolicibacterium</taxon>
    </lineage>
</organism>
<gene>
    <name evidence="2" type="ORF">C8E89_13924</name>
</gene>
<reference evidence="3" key="1">
    <citation type="submission" date="2018-05" db="EMBL/GenBank/DDBJ databases">
        <authorList>
            <person name="Deangelis K."/>
            <person name="Huntemann M."/>
            <person name="Clum A."/>
            <person name="Pillay M."/>
            <person name="Palaniappan K."/>
            <person name="Varghese N."/>
            <person name="Mikhailova N."/>
            <person name="Stamatis D."/>
            <person name="Reddy T."/>
            <person name="Daum C."/>
            <person name="Shapiro N."/>
            <person name="Ivanova N."/>
            <person name="Kyrpides N."/>
            <person name="Woyke T."/>
        </authorList>
    </citation>
    <scope>NUCLEOTIDE SEQUENCE [LARGE SCALE GENOMIC DNA]</scope>
    <source>
        <strain evidence="3">GAS496</strain>
    </source>
</reference>
<feature type="compositionally biased region" description="Basic and acidic residues" evidence="1">
    <location>
        <begin position="7"/>
        <end position="22"/>
    </location>
</feature>
<dbReference type="EMBL" id="QJJU01000039">
    <property type="protein sequence ID" value="PXW99868.1"/>
    <property type="molecule type" value="Genomic_DNA"/>
</dbReference>
<proteinExistence type="predicted"/>
<evidence type="ECO:0000256" key="1">
    <source>
        <dbReference type="SAM" id="MobiDB-lite"/>
    </source>
</evidence>
<evidence type="ECO:0000313" key="3">
    <source>
        <dbReference type="Proteomes" id="UP000247781"/>
    </source>
</evidence>